<evidence type="ECO:0000256" key="1">
    <source>
        <dbReference type="SAM" id="Coils"/>
    </source>
</evidence>
<organism evidence="2">
    <name type="scientific">Trepomonas sp. PC1</name>
    <dbReference type="NCBI Taxonomy" id="1076344"/>
    <lineage>
        <taxon>Eukaryota</taxon>
        <taxon>Metamonada</taxon>
        <taxon>Diplomonadida</taxon>
        <taxon>Hexamitidae</taxon>
        <taxon>Hexamitinae</taxon>
        <taxon>Trepomonas</taxon>
    </lineage>
</organism>
<name>A0A146K0A9_9EUKA</name>
<accession>A0A146K0A9</accession>
<proteinExistence type="predicted"/>
<reference evidence="2" key="1">
    <citation type="submission" date="2015-07" db="EMBL/GenBank/DDBJ databases">
        <title>Adaptation to a free-living lifestyle via gene acquisitions in the diplomonad Trepomonas sp. PC1.</title>
        <authorList>
            <person name="Xu F."/>
            <person name="Jerlstrom-Hultqvist J."/>
            <person name="Kolisko M."/>
            <person name="Simpson A.G.B."/>
            <person name="Roger A.J."/>
            <person name="Svard S.G."/>
            <person name="Andersson J.O."/>
        </authorList>
    </citation>
    <scope>NUCLEOTIDE SEQUENCE</scope>
    <source>
        <strain evidence="2">PC1</strain>
    </source>
</reference>
<feature type="non-terminal residue" evidence="2">
    <location>
        <position position="1"/>
    </location>
</feature>
<keyword evidence="1" id="KW-0175">Coiled coil</keyword>
<sequence>SSYAEYHLSNLQKQYKITTEQFKQYVTIEVNNQLKTNRTQIQHYQPPRENVKMFENKNELVSSQKILVKPKLDTSNISDYDDIMRNFSQKMHQYDIEDKQRKQELDQHTRNIKKAIGEFQIKSEFRNPKRYKPCQFTKNFTPFYDQKTARNQIVAHETDSQKIQRELDEFLQLDDRLCKELNQLLAQKQLQYQLEEEAQKNESFQPLITEIDHFKHKRLKMHTHAIVQMNKIITQQKRLNEQQKQLKQEKEEVKSKKSEINSTFLKVRQTESPQLKYSRVQQKQKQIDLQEQLQHRKNQKLRQQTVQKEKAEYIANQEKEKIAMVRQNNINKFKQKAQKIGKEDTSINFRIKLHQFKQFNVEMGNILAAIEGFGDE</sequence>
<dbReference type="EMBL" id="GDID01007402">
    <property type="protein sequence ID" value="JAP89204.1"/>
    <property type="molecule type" value="Transcribed_RNA"/>
</dbReference>
<dbReference type="AlphaFoldDB" id="A0A146K0A9"/>
<evidence type="ECO:0000313" key="2">
    <source>
        <dbReference type="EMBL" id="JAP89204.1"/>
    </source>
</evidence>
<gene>
    <name evidence="2" type="ORF">TPC1_31301</name>
</gene>
<feature type="coiled-coil region" evidence="1">
    <location>
        <begin position="229"/>
        <end position="263"/>
    </location>
</feature>
<protein>
    <submittedName>
        <fullName evidence="2">Uncharacterized protein</fullName>
    </submittedName>
</protein>